<keyword evidence="2" id="KW-1185">Reference proteome</keyword>
<reference evidence="1" key="1">
    <citation type="journal article" date="2023" name="G3 (Bethesda)">
        <title>A reference genome for the long-term kleptoplast-retaining sea slug Elysia crispata morphotype clarki.</title>
        <authorList>
            <person name="Eastman K.E."/>
            <person name="Pendleton A.L."/>
            <person name="Shaikh M.A."/>
            <person name="Suttiyut T."/>
            <person name="Ogas R."/>
            <person name="Tomko P."/>
            <person name="Gavelis G."/>
            <person name="Widhalm J.R."/>
            <person name="Wisecaver J.H."/>
        </authorList>
    </citation>
    <scope>NUCLEOTIDE SEQUENCE</scope>
    <source>
        <strain evidence="1">ECLA1</strain>
    </source>
</reference>
<gene>
    <name evidence="1" type="ORF">RRG08_056553</name>
</gene>
<evidence type="ECO:0000313" key="1">
    <source>
        <dbReference type="EMBL" id="KAK3742195.1"/>
    </source>
</evidence>
<name>A0AAE1CWS6_9GAST</name>
<protein>
    <submittedName>
        <fullName evidence="1">Uncharacterized protein</fullName>
    </submittedName>
</protein>
<comment type="caution">
    <text evidence="1">The sequence shown here is derived from an EMBL/GenBank/DDBJ whole genome shotgun (WGS) entry which is preliminary data.</text>
</comment>
<evidence type="ECO:0000313" key="2">
    <source>
        <dbReference type="Proteomes" id="UP001283361"/>
    </source>
</evidence>
<organism evidence="1 2">
    <name type="scientific">Elysia crispata</name>
    <name type="common">lettuce slug</name>
    <dbReference type="NCBI Taxonomy" id="231223"/>
    <lineage>
        <taxon>Eukaryota</taxon>
        <taxon>Metazoa</taxon>
        <taxon>Spiralia</taxon>
        <taxon>Lophotrochozoa</taxon>
        <taxon>Mollusca</taxon>
        <taxon>Gastropoda</taxon>
        <taxon>Heterobranchia</taxon>
        <taxon>Euthyneura</taxon>
        <taxon>Panpulmonata</taxon>
        <taxon>Sacoglossa</taxon>
        <taxon>Placobranchoidea</taxon>
        <taxon>Plakobranchidae</taxon>
        <taxon>Elysia</taxon>
    </lineage>
</organism>
<dbReference type="Proteomes" id="UP001283361">
    <property type="component" value="Unassembled WGS sequence"/>
</dbReference>
<proteinExistence type="predicted"/>
<dbReference type="EMBL" id="JAWDGP010006371">
    <property type="protein sequence ID" value="KAK3742195.1"/>
    <property type="molecule type" value="Genomic_DNA"/>
</dbReference>
<dbReference type="AlphaFoldDB" id="A0AAE1CWS6"/>
<accession>A0AAE1CWS6</accession>
<sequence length="99" mass="10739">MAQLFALSQRKSCTELHLAAAGGGRIFTSGWPYDSRERWNVTSFYRHNNGGDCAAESLHSYESPKLGDRSLVTQWHSAIAVLDAVGSDKMGAEAAGYDS</sequence>